<dbReference type="EMBL" id="ABLC01000254">
    <property type="protein sequence ID" value="EDT00678.1"/>
    <property type="molecule type" value="Genomic_DNA"/>
</dbReference>
<evidence type="ECO:0000313" key="2">
    <source>
        <dbReference type="Proteomes" id="UP000005463"/>
    </source>
</evidence>
<dbReference type="PATRIC" id="fig|396596.7.peg.1454"/>
<reference evidence="1 2" key="1">
    <citation type="submission" date="2008-03" db="EMBL/GenBank/DDBJ databases">
        <title>Sequencing of the draft genome and assembly of Burkholderia ambifaria IOP40-10.</title>
        <authorList>
            <consortium name="US DOE Joint Genome Institute (JGI-PGF)"/>
            <person name="Copeland A."/>
            <person name="Lucas S."/>
            <person name="Lapidus A."/>
            <person name="Glavina del Rio T."/>
            <person name="Dalin E."/>
            <person name="Tice H."/>
            <person name="Bruce D."/>
            <person name="Goodwin L."/>
            <person name="Pitluck S."/>
            <person name="Larimer F."/>
            <person name="Land M.L."/>
            <person name="Hauser L."/>
            <person name="Tiedje J."/>
            <person name="Richardson P."/>
        </authorList>
    </citation>
    <scope>NUCLEOTIDE SEQUENCE [LARGE SCALE GENOMIC DNA]</scope>
    <source>
        <strain evidence="1 2">IOP40-10</strain>
    </source>
</reference>
<protein>
    <submittedName>
        <fullName evidence="1">Uncharacterized protein</fullName>
    </submittedName>
</protein>
<gene>
    <name evidence="1" type="ORF">BamIOP4010DRAFT_5801</name>
</gene>
<dbReference type="Proteomes" id="UP000005463">
    <property type="component" value="Unassembled WGS sequence"/>
</dbReference>
<accession>B1FP40</accession>
<sequence>MPQNCFPKHLPLTDPGRFVRAMETLIRAGQLLGYRAMYVNPEALAETRNA</sequence>
<dbReference type="AlphaFoldDB" id="B1FP40"/>
<name>B1FP40_9BURK</name>
<comment type="caution">
    <text evidence="1">The sequence shown here is derived from an EMBL/GenBank/DDBJ whole genome shotgun (WGS) entry which is preliminary data.</text>
</comment>
<evidence type="ECO:0000313" key="1">
    <source>
        <dbReference type="EMBL" id="EDT00678.1"/>
    </source>
</evidence>
<proteinExistence type="predicted"/>
<organism evidence="1 2">
    <name type="scientific">Burkholderia ambifaria IOP40-10</name>
    <dbReference type="NCBI Taxonomy" id="396596"/>
    <lineage>
        <taxon>Bacteria</taxon>
        <taxon>Pseudomonadati</taxon>
        <taxon>Pseudomonadota</taxon>
        <taxon>Betaproteobacteria</taxon>
        <taxon>Burkholderiales</taxon>
        <taxon>Burkholderiaceae</taxon>
        <taxon>Burkholderia</taxon>
        <taxon>Burkholderia cepacia complex</taxon>
    </lineage>
</organism>